<reference evidence="1" key="1">
    <citation type="submission" date="2022-11" db="EMBL/GenBank/DDBJ databases">
        <title>Genome Sequence of Boeremia exigua.</title>
        <authorList>
            <person name="Buettner E."/>
        </authorList>
    </citation>
    <scope>NUCLEOTIDE SEQUENCE</scope>
    <source>
        <strain evidence="1">CU02</strain>
    </source>
</reference>
<proteinExistence type="predicted"/>
<comment type="caution">
    <text evidence="1">The sequence shown here is derived from an EMBL/GenBank/DDBJ whole genome shotgun (WGS) entry which is preliminary data.</text>
</comment>
<evidence type="ECO:0000313" key="1">
    <source>
        <dbReference type="EMBL" id="KAJ8107970.1"/>
    </source>
</evidence>
<dbReference type="EMBL" id="JAPHNI010000826">
    <property type="protein sequence ID" value="KAJ8107970.1"/>
    <property type="molecule type" value="Genomic_DNA"/>
</dbReference>
<name>A0ACC2HYJ8_9PLEO</name>
<organism evidence="1 2">
    <name type="scientific">Boeremia exigua</name>
    <dbReference type="NCBI Taxonomy" id="749465"/>
    <lineage>
        <taxon>Eukaryota</taxon>
        <taxon>Fungi</taxon>
        <taxon>Dikarya</taxon>
        <taxon>Ascomycota</taxon>
        <taxon>Pezizomycotina</taxon>
        <taxon>Dothideomycetes</taxon>
        <taxon>Pleosporomycetidae</taxon>
        <taxon>Pleosporales</taxon>
        <taxon>Pleosporineae</taxon>
        <taxon>Didymellaceae</taxon>
        <taxon>Boeremia</taxon>
    </lineage>
</organism>
<accession>A0ACC2HYJ8</accession>
<evidence type="ECO:0000313" key="2">
    <source>
        <dbReference type="Proteomes" id="UP001153331"/>
    </source>
</evidence>
<dbReference type="Proteomes" id="UP001153331">
    <property type="component" value="Unassembled WGS sequence"/>
</dbReference>
<gene>
    <name evidence="1" type="ORF">OPT61_g8501</name>
</gene>
<protein>
    <submittedName>
        <fullName evidence="1">Uncharacterized protein</fullName>
    </submittedName>
</protein>
<sequence>MPPKKATTGTNGDAAEGGKIIWEGANDLKLLLLTQGRYVKPDEYPTLASTFPGVTVGGIRNRISTLRVKQRNLYEERGWTLPEGAAGHSAKKRGAGGEGSPCKKARGKKVEKQAEVVEEEERKGGWVKEEPEEV</sequence>
<keyword evidence="2" id="KW-1185">Reference proteome</keyword>